<sequence length="149" mass="16882">MNVVPQSNFKSAVSSDQDQQHRSNAVPSLPDTLRQQAGGAVPLSSQMGHQHPLQSRVEGWEATQRARQLEQYRQVFGIAEPMKREMELEIVERTDFNPLRREAHSLHEDILRGNDTSLDWEDVYPAATVASGMNVANDVHTKIEHKLQM</sequence>
<feature type="region of interest" description="Disordered" evidence="3">
    <location>
        <begin position="1"/>
        <end position="55"/>
    </location>
</feature>
<evidence type="ECO:0000256" key="1">
    <source>
        <dbReference type="ARBA" id="ARBA00023186"/>
    </source>
</evidence>
<proteinExistence type="inferred from homology"/>
<dbReference type="EMBL" id="BTGD01000025">
    <property type="protein sequence ID" value="GMM58677.1"/>
    <property type="molecule type" value="Genomic_DNA"/>
</dbReference>
<dbReference type="GO" id="GO:0005634">
    <property type="term" value="C:nucleus"/>
    <property type="evidence" value="ECO:0007669"/>
    <property type="project" value="TreeGrafter"/>
</dbReference>
<protein>
    <submittedName>
        <fullName evidence="4">Ump1 protein</fullName>
    </submittedName>
</protein>
<keyword evidence="5" id="KW-1185">Reference proteome</keyword>
<dbReference type="Proteomes" id="UP001377567">
    <property type="component" value="Unassembled WGS sequence"/>
</dbReference>
<accession>A0AAV5S674</accession>
<dbReference type="InterPro" id="IPR008012">
    <property type="entry name" value="Ump1"/>
</dbReference>
<evidence type="ECO:0000256" key="3">
    <source>
        <dbReference type="SAM" id="MobiDB-lite"/>
    </source>
</evidence>
<gene>
    <name evidence="4" type="ORF">DAKH74_052940</name>
</gene>
<dbReference type="PANTHER" id="PTHR12828">
    <property type="entry name" value="PROTEASOME MATURATION PROTEIN UMP1"/>
    <property type="match status" value="1"/>
</dbReference>
<reference evidence="4 5" key="1">
    <citation type="journal article" date="2023" name="Elife">
        <title>Identification of key yeast species and microbe-microbe interactions impacting larval growth of Drosophila in the wild.</title>
        <authorList>
            <person name="Mure A."/>
            <person name="Sugiura Y."/>
            <person name="Maeda R."/>
            <person name="Honda K."/>
            <person name="Sakurai N."/>
            <person name="Takahashi Y."/>
            <person name="Watada M."/>
            <person name="Katoh T."/>
            <person name="Gotoh A."/>
            <person name="Gotoh Y."/>
            <person name="Taniguchi I."/>
            <person name="Nakamura K."/>
            <person name="Hayashi T."/>
            <person name="Katayama T."/>
            <person name="Uemura T."/>
            <person name="Hattori Y."/>
        </authorList>
    </citation>
    <scope>NUCLEOTIDE SEQUENCE [LARGE SCALE GENOMIC DNA]</scope>
    <source>
        <strain evidence="4 5">KH-74</strain>
    </source>
</reference>
<feature type="compositionally biased region" description="Polar residues" evidence="3">
    <location>
        <begin position="1"/>
        <end position="26"/>
    </location>
</feature>
<organism evidence="4 5">
    <name type="scientific">Maudiozyma humilis</name>
    <name type="common">Sour dough yeast</name>
    <name type="synonym">Kazachstania humilis</name>
    <dbReference type="NCBI Taxonomy" id="51915"/>
    <lineage>
        <taxon>Eukaryota</taxon>
        <taxon>Fungi</taxon>
        <taxon>Dikarya</taxon>
        <taxon>Ascomycota</taxon>
        <taxon>Saccharomycotina</taxon>
        <taxon>Saccharomycetes</taxon>
        <taxon>Saccharomycetales</taxon>
        <taxon>Saccharomycetaceae</taxon>
        <taxon>Maudiozyma</taxon>
    </lineage>
</organism>
<evidence type="ECO:0000313" key="5">
    <source>
        <dbReference type="Proteomes" id="UP001377567"/>
    </source>
</evidence>
<dbReference type="GO" id="GO:0043248">
    <property type="term" value="P:proteasome assembly"/>
    <property type="evidence" value="ECO:0007669"/>
    <property type="project" value="InterPro"/>
</dbReference>
<dbReference type="AlphaFoldDB" id="A0AAV5S674"/>
<dbReference type="PANTHER" id="PTHR12828:SF3">
    <property type="entry name" value="PROTEASOME MATURATION PROTEIN"/>
    <property type="match status" value="1"/>
</dbReference>
<comment type="similarity">
    <text evidence="2">Belongs to the POMP/UMP1 family.</text>
</comment>
<comment type="caution">
    <text evidence="4">The sequence shown here is derived from an EMBL/GenBank/DDBJ whole genome shotgun (WGS) entry which is preliminary data.</text>
</comment>
<name>A0AAV5S674_MAUHU</name>
<dbReference type="Pfam" id="PF05348">
    <property type="entry name" value="UMP1"/>
    <property type="match status" value="1"/>
</dbReference>
<evidence type="ECO:0000313" key="4">
    <source>
        <dbReference type="EMBL" id="GMM58677.1"/>
    </source>
</evidence>
<keyword evidence="1" id="KW-0143">Chaperone</keyword>
<dbReference type="GO" id="GO:0005737">
    <property type="term" value="C:cytoplasm"/>
    <property type="evidence" value="ECO:0007669"/>
    <property type="project" value="TreeGrafter"/>
</dbReference>
<evidence type="ECO:0000256" key="2">
    <source>
        <dbReference type="ARBA" id="ARBA00043974"/>
    </source>
</evidence>